<keyword evidence="1" id="KW-1133">Transmembrane helix</keyword>
<evidence type="ECO:0000313" key="2">
    <source>
        <dbReference type="EMBL" id="TDQ38281.1"/>
    </source>
</evidence>
<keyword evidence="3" id="KW-1185">Reference proteome</keyword>
<dbReference type="OrthoDB" id="1925744at2"/>
<gene>
    <name evidence="2" type="ORF">EV213_11020</name>
</gene>
<comment type="caution">
    <text evidence="2">The sequence shown here is derived from an EMBL/GenBank/DDBJ whole genome shotgun (WGS) entry which is preliminary data.</text>
</comment>
<reference evidence="2 3" key="1">
    <citation type="submission" date="2019-03" db="EMBL/GenBank/DDBJ databases">
        <title>Genomic Encyclopedia of Type Strains, Phase IV (KMG-IV): sequencing the most valuable type-strain genomes for metagenomic binning, comparative biology and taxonomic classification.</title>
        <authorList>
            <person name="Goeker M."/>
        </authorList>
    </citation>
    <scope>NUCLEOTIDE SEQUENCE [LARGE SCALE GENOMIC DNA]</scope>
    <source>
        <strain evidence="2 3">DSM 28697</strain>
    </source>
</reference>
<feature type="transmembrane region" description="Helical" evidence="1">
    <location>
        <begin position="61"/>
        <end position="89"/>
    </location>
</feature>
<sequence length="99" mass="10519">MSLSTILKWLTGLAEGFLGIPIIGGAFILANGWAPLGFMLVVHIVVLLISKSQKKSYMGSVLGIITSIIGLIPIVGMIFHIITALVLLVDAWSSTAKEK</sequence>
<dbReference type="EMBL" id="SNYJ01000010">
    <property type="protein sequence ID" value="TDQ38281.1"/>
    <property type="molecule type" value="Genomic_DNA"/>
</dbReference>
<dbReference type="Proteomes" id="UP000295632">
    <property type="component" value="Unassembled WGS sequence"/>
</dbReference>
<evidence type="ECO:0000313" key="3">
    <source>
        <dbReference type="Proteomes" id="UP000295632"/>
    </source>
</evidence>
<organism evidence="2 3">
    <name type="scientific">Aureibacillus halotolerans</name>
    <dbReference type="NCBI Taxonomy" id="1508390"/>
    <lineage>
        <taxon>Bacteria</taxon>
        <taxon>Bacillati</taxon>
        <taxon>Bacillota</taxon>
        <taxon>Bacilli</taxon>
        <taxon>Bacillales</taxon>
        <taxon>Bacillaceae</taxon>
        <taxon>Aureibacillus</taxon>
    </lineage>
</organism>
<name>A0A4R6TXK8_9BACI</name>
<keyword evidence="1" id="KW-0472">Membrane</keyword>
<dbReference type="AlphaFoldDB" id="A0A4R6TXK8"/>
<accession>A0A4R6TXK8</accession>
<evidence type="ECO:0000256" key="1">
    <source>
        <dbReference type="SAM" id="Phobius"/>
    </source>
</evidence>
<dbReference type="RefSeq" id="WP_133580859.1">
    <property type="nucleotide sequence ID" value="NZ_SNYJ01000010.1"/>
</dbReference>
<proteinExistence type="predicted"/>
<protein>
    <submittedName>
        <fullName evidence="2">Uncharacterized protein</fullName>
    </submittedName>
</protein>
<keyword evidence="1" id="KW-0812">Transmembrane</keyword>
<feature type="transmembrane region" description="Helical" evidence="1">
    <location>
        <begin position="20"/>
        <end position="49"/>
    </location>
</feature>